<proteinExistence type="inferred from homology"/>
<feature type="transmembrane region" description="Helical" evidence="5">
    <location>
        <begin position="63"/>
        <end position="83"/>
    </location>
</feature>
<dbReference type="Proteomes" id="UP001562354">
    <property type="component" value="Unassembled WGS sequence"/>
</dbReference>
<dbReference type="PANTHER" id="PTHR24322">
    <property type="entry name" value="PKSB"/>
    <property type="match status" value="1"/>
</dbReference>
<evidence type="ECO:0000256" key="3">
    <source>
        <dbReference type="ARBA" id="ARBA00023002"/>
    </source>
</evidence>
<dbReference type="Pfam" id="PF00106">
    <property type="entry name" value="adh_short"/>
    <property type="match status" value="1"/>
</dbReference>
<feature type="transmembrane region" description="Helical" evidence="5">
    <location>
        <begin position="104"/>
        <end position="125"/>
    </location>
</feature>
<dbReference type="RefSeq" id="XP_069199671.1">
    <property type="nucleotide sequence ID" value="XM_069346795.1"/>
</dbReference>
<keyword evidence="5" id="KW-1133">Transmembrane helix</keyword>
<evidence type="ECO:0000259" key="6">
    <source>
        <dbReference type="SMART" id="SM00822"/>
    </source>
</evidence>
<reference evidence="7 8" key="1">
    <citation type="submission" date="2024-07" db="EMBL/GenBank/DDBJ databases">
        <title>Draft sequence of the Neodothiora populina.</title>
        <authorList>
            <person name="Drown D.D."/>
            <person name="Schuette U.S."/>
            <person name="Buechlein A.B."/>
            <person name="Rusch D.R."/>
            <person name="Winton L.W."/>
            <person name="Adams G.A."/>
        </authorList>
    </citation>
    <scope>NUCLEOTIDE SEQUENCE [LARGE SCALE GENOMIC DNA]</scope>
    <source>
        <strain evidence="7 8">CPC 39397</strain>
    </source>
</reference>
<dbReference type="InterPro" id="IPR036291">
    <property type="entry name" value="NAD(P)-bd_dom_sf"/>
</dbReference>
<dbReference type="SMART" id="SM00822">
    <property type="entry name" value="PKS_KR"/>
    <property type="match status" value="1"/>
</dbReference>
<dbReference type="SUPFAM" id="SSF51735">
    <property type="entry name" value="NAD(P)-binding Rossmann-fold domains"/>
    <property type="match status" value="1"/>
</dbReference>
<keyword evidence="8" id="KW-1185">Reference proteome</keyword>
<evidence type="ECO:0000256" key="5">
    <source>
        <dbReference type="SAM" id="Phobius"/>
    </source>
</evidence>
<dbReference type="PRINTS" id="PR00080">
    <property type="entry name" value="SDRFAMILY"/>
</dbReference>
<accession>A0ABR3PCG7</accession>
<name>A0ABR3PCG7_9PEZI</name>
<protein>
    <recommendedName>
        <fullName evidence="6">Ketoreductase domain-containing protein</fullName>
    </recommendedName>
</protein>
<evidence type="ECO:0000313" key="8">
    <source>
        <dbReference type="Proteomes" id="UP001562354"/>
    </source>
</evidence>
<dbReference type="InterPro" id="IPR002347">
    <property type="entry name" value="SDR_fam"/>
</dbReference>
<evidence type="ECO:0000256" key="4">
    <source>
        <dbReference type="RuleBase" id="RU000363"/>
    </source>
</evidence>
<dbReference type="EMBL" id="JBFMKM010000010">
    <property type="protein sequence ID" value="KAL1303396.1"/>
    <property type="molecule type" value="Genomic_DNA"/>
</dbReference>
<comment type="similarity">
    <text evidence="1 4">Belongs to the short-chain dehydrogenases/reductases (SDR) family.</text>
</comment>
<dbReference type="PANTHER" id="PTHR24322:SF736">
    <property type="entry name" value="RETINOL DEHYDROGENASE 10"/>
    <property type="match status" value="1"/>
</dbReference>
<gene>
    <name evidence="7" type="ORF">AAFC00_006789</name>
</gene>
<keyword evidence="5" id="KW-0472">Membrane</keyword>
<dbReference type="Gene3D" id="3.40.50.720">
    <property type="entry name" value="NAD(P)-binding Rossmann-like Domain"/>
    <property type="match status" value="1"/>
</dbReference>
<keyword evidence="5" id="KW-0812">Transmembrane</keyword>
<evidence type="ECO:0000256" key="2">
    <source>
        <dbReference type="ARBA" id="ARBA00022857"/>
    </source>
</evidence>
<dbReference type="InterPro" id="IPR057326">
    <property type="entry name" value="KR_dom"/>
</dbReference>
<dbReference type="PRINTS" id="PR00081">
    <property type="entry name" value="GDHRDH"/>
</dbReference>
<evidence type="ECO:0000313" key="7">
    <source>
        <dbReference type="EMBL" id="KAL1303396.1"/>
    </source>
</evidence>
<dbReference type="GeneID" id="95980488"/>
<dbReference type="InterPro" id="IPR020904">
    <property type="entry name" value="Sc_DH/Rdtase_CS"/>
</dbReference>
<comment type="caution">
    <text evidence="7">The sequence shown here is derived from an EMBL/GenBank/DDBJ whole genome shotgun (WGS) entry which is preliminary data.</text>
</comment>
<keyword evidence="3" id="KW-0560">Oxidoreductase</keyword>
<sequence length="379" mass="40419">MASTSVPRHNHTPCLTLDNLSSLLWLPLPVAWSLPLITLATSASSLSISFPSFLSISSLPRPLLYTLSIALVYTLLHALCALNDRVAWGGGAQRRRKIRWAEEVVVVTGGAGGLGSLLVKGLGMMGARVACLDVVGEGEDGEGGDEEGDVKFYRCDVGDLESVTRVAERIHGDLGVPTVLINNAAIVNGQPLLSLSPEAIERNFRVNLLSHFHTIRTFLPDMLSRPEGGTIVTVSSVLGHLGPARLSDYAAAKAGLTAVHASLRAEIDALAVSASNAHRGAKNTRMILVKPGQLSTQMFDSIDTPSSFFGPVVQGVDLAGAVIEAIESGRDGVISMPLYARYIEWMGILPYGLQRVARWMSGVDRAMTGFSAPKQEITR</sequence>
<feature type="transmembrane region" description="Helical" evidence="5">
    <location>
        <begin position="23"/>
        <end position="43"/>
    </location>
</feature>
<dbReference type="PROSITE" id="PS00061">
    <property type="entry name" value="ADH_SHORT"/>
    <property type="match status" value="1"/>
</dbReference>
<keyword evidence="2" id="KW-0521">NADP</keyword>
<organism evidence="7 8">
    <name type="scientific">Neodothiora populina</name>
    <dbReference type="NCBI Taxonomy" id="2781224"/>
    <lineage>
        <taxon>Eukaryota</taxon>
        <taxon>Fungi</taxon>
        <taxon>Dikarya</taxon>
        <taxon>Ascomycota</taxon>
        <taxon>Pezizomycotina</taxon>
        <taxon>Dothideomycetes</taxon>
        <taxon>Dothideomycetidae</taxon>
        <taxon>Dothideales</taxon>
        <taxon>Dothioraceae</taxon>
        <taxon>Neodothiora</taxon>
    </lineage>
</organism>
<feature type="domain" description="Ketoreductase" evidence="6">
    <location>
        <begin position="103"/>
        <end position="280"/>
    </location>
</feature>
<evidence type="ECO:0000256" key="1">
    <source>
        <dbReference type="ARBA" id="ARBA00006484"/>
    </source>
</evidence>